<keyword evidence="3" id="KW-1185">Reference proteome</keyword>
<protein>
    <recommendedName>
        <fullName evidence="1">DUF6699 domain-containing protein</fullName>
    </recommendedName>
</protein>
<feature type="domain" description="DUF6699" evidence="1">
    <location>
        <begin position="111"/>
        <end position="239"/>
    </location>
</feature>
<proteinExistence type="predicted"/>
<dbReference type="AlphaFoldDB" id="G4TZD3"/>
<dbReference type="Pfam" id="PF20415">
    <property type="entry name" value="DUF6699"/>
    <property type="match status" value="1"/>
</dbReference>
<gene>
    <name evidence="2" type="ORF">PIIN_10665</name>
</gene>
<evidence type="ECO:0000313" key="2">
    <source>
        <dbReference type="EMBL" id="CCA76676.1"/>
    </source>
</evidence>
<comment type="caution">
    <text evidence="2">The sequence shown here is derived from an EMBL/GenBank/DDBJ whole genome shotgun (WGS) entry which is preliminary data.</text>
</comment>
<name>G4TZD3_SERID</name>
<sequence length="264" mass="29045">MSQYHSAQYMVPVMGQPTGGQPVYLAAHPSPSGGNIITLPGGSPQHMVQALPPSPGGYVVQTNQVGQPVQYFVNNTPIIPMNALPQVAYAQPQLQPQVHFALAANVTPLTLWDVYNHPSSVRAANASYPIYTNNSAVDPPVSSMRLVCKDMPWMITIKKKDGAFVTIGDVFDAIYTQLQESIIHSEWRLMGPSTQKKVTARFQARMEQMKSQGKGDETRGIRRVDYLLGKTAFIGLKQDPKAINDLVGDIDIHNAWLLIVSERH</sequence>
<dbReference type="EMBL" id="CAFZ01000909">
    <property type="protein sequence ID" value="CCA76676.1"/>
    <property type="molecule type" value="Genomic_DNA"/>
</dbReference>
<dbReference type="Proteomes" id="UP000007148">
    <property type="component" value="Unassembled WGS sequence"/>
</dbReference>
<dbReference type="STRING" id="1109443.G4TZD3"/>
<organism evidence="2 3">
    <name type="scientific">Serendipita indica (strain DSM 11827)</name>
    <name type="common">Root endophyte fungus</name>
    <name type="synonym">Piriformospora indica</name>
    <dbReference type="NCBI Taxonomy" id="1109443"/>
    <lineage>
        <taxon>Eukaryota</taxon>
        <taxon>Fungi</taxon>
        <taxon>Dikarya</taxon>
        <taxon>Basidiomycota</taxon>
        <taxon>Agaricomycotina</taxon>
        <taxon>Agaricomycetes</taxon>
        <taxon>Sebacinales</taxon>
        <taxon>Serendipitaceae</taxon>
        <taxon>Serendipita</taxon>
    </lineage>
</organism>
<evidence type="ECO:0000259" key="1">
    <source>
        <dbReference type="Pfam" id="PF20415"/>
    </source>
</evidence>
<dbReference type="eggNOG" id="ENOG502SU6E">
    <property type="taxonomic scope" value="Eukaryota"/>
</dbReference>
<dbReference type="InterPro" id="IPR046522">
    <property type="entry name" value="DUF6699"/>
</dbReference>
<reference evidence="2 3" key="1">
    <citation type="journal article" date="2011" name="PLoS Pathog.">
        <title>Endophytic Life Strategies Decoded by Genome and Transcriptome Analyses of the Mutualistic Root Symbiont Piriformospora indica.</title>
        <authorList>
            <person name="Zuccaro A."/>
            <person name="Lahrmann U."/>
            <person name="Guldener U."/>
            <person name="Langen G."/>
            <person name="Pfiffi S."/>
            <person name="Biedenkopf D."/>
            <person name="Wong P."/>
            <person name="Samans B."/>
            <person name="Grimm C."/>
            <person name="Basiewicz M."/>
            <person name="Murat C."/>
            <person name="Martin F."/>
            <person name="Kogel K.H."/>
        </authorList>
    </citation>
    <scope>NUCLEOTIDE SEQUENCE [LARGE SCALE GENOMIC DNA]</scope>
    <source>
        <strain evidence="2 3">DSM 11827</strain>
    </source>
</reference>
<dbReference type="OrthoDB" id="2783256at2759"/>
<dbReference type="InParanoid" id="G4TZD3"/>
<dbReference type="HOGENOM" id="CLU_1054184_0_0_1"/>
<evidence type="ECO:0000313" key="3">
    <source>
        <dbReference type="Proteomes" id="UP000007148"/>
    </source>
</evidence>
<accession>G4TZD3</accession>